<protein>
    <submittedName>
        <fullName evidence="9">Uncharacterized membrane protein YeiH</fullName>
    </submittedName>
</protein>
<feature type="transmembrane region" description="Helical" evidence="7">
    <location>
        <begin position="57"/>
        <end position="77"/>
    </location>
</feature>
<comment type="subcellular location">
    <subcellularLocation>
        <location evidence="1">Cell membrane</location>
        <topology evidence="1">Multi-pass membrane protein</topology>
    </subcellularLocation>
</comment>
<dbReference type="PANTHER" id="PTHR30506">
    <property type="entry name" value="INNER MEMBRANE PROTEIN"/>
    <property type="match status" value="1"/>
</dbReference>
<dbReference type="Proteomes" id="UP000199227">
    <property type="component" value="Unassembled WGS sequence"/>
</dbReference>
<keyword evidence="3" id="KW-1003">Cell membrane</keyword>
<dbReference type="EMBL" id="FOXB01000061">
    <property type="protein sequence ID" value="SFP94123.1"/>
    <property type="molecule type" value="Genomic_DNA"/>
</dbReference>
<evidence type="ECO:0000256" key="2">
    <source>
        <dbReference type="ARBA" id="ARBA00008193"/>
    </source>
</evidence>
<reference evidence="9 10" key="1">
    <citation type="submission" date="2016-10" db="EMBL/GenBank/DDBJ databases">
        <authorList>
            <person name="de Groot N.N."/>
        </authorList>
    </citation>
    <scope>NUCLEOTIDE SEQUENCE [LARGE SCALE GENOMIC DNA]</scope>
    <source>
        <strain evidence="9 10">EP1-55-1</strain>
    </source>
</reference>
<dbReference type="InterPro" id="IPR005115">
    <property type="entry name" value="Gly_transporter"/>
</dbReference>
<evidence type="ECO:0000313" key="9">
    <source>
        <dbReference type="EMBL" id="SFP94123.1"/>
    </source>
</evidence>
<accession>A0A1I5UFQ8</accession>
<feature type="transmembrane region" description="Helical" evidence="7">
    <location>
        <begin position="116"/>
        <end position="135"/>
    </location>
</feature>
<evidence type="ECO:0000313" key="10">
    <source>
        <dbReference type="Proteomes" id="UP000199227"/>
    </source>
</evidence>
<keyword evidence="6 7" id="KW-0472">Membrane</keyword>
<keyword evidence="4 7" id="KW-0812">Transmembrane</keyword>
<gene>
    <name evidence="9" type="ORF">SAMN05216234_1613</name>
</gene>
<name>A0A1I5UFQ8_9BACT</name>
<feature type="transmembrane region" description="Helical" evidence="7">
    <location>
        <begin position="89"/>
        <end position="110"/>
    </location>
</feature>
<evidence type="ECO:0000256" key="1">
    <source>
        <dbReference type="ARBA" id="ARBA00004651"/>
    </source>
</evidence>
<organism evidence="9 10">
    <name type="scientific">Hydrogenimonas thermophila</name>
    <dbReference type="NCBI Taxonomy" id="223786"/>
    <lineage>
        <taxon>Bacteria</taxon>
        <taxon>Pseudomonadati</taxon>
        <taxon>Campylobacterota</taxon>
        <taxon>Epsilonproteobacteria</taxon>
        <taxon>Campylobacterales</taxon>
        <taxon>Hydrogenimonadaceae</taxon>
        <taxon>Hydrogenimonas</taxon>
    </lineage>
</organism>
<feature type="domain" description="Glycine transporter" evidence="8">
    <location>
        <begin position="94"/>
        <end position="166"/>
    </location>
</feature>
<keyword evidence="5 7" id="KW-1133">Transmembrane helix</keyword>
<feature type="transmembrane region" description="Helical" evidence="7">
    <location>
        <begin position="172"/>
        <end position="191"/>
    </location>
</feature>
<dbReference type="Pfam" id="PF03458">
    <property type="entry name" value="Gly_transporter"/>
    <property type="match status" value="2"/>
</dbReference>
<evidence type="ECO:0000256" key="5">
    <source>
        <dbReference type="ARBA" id="ARBA00022989"/>
    </source>
</evidence>
<dbReference type="OrthoDB" id="9791874at2"/>
<evidence type="ECO:0000256" key="7">
    <source>
        <dbReference type="SAM" id="Phobius"/>
    </source>
</evidence>
<dbReference type="STRING" id="223786.SAMN05216234_1613"/>
<dbReference type="AlphaFoldDB" id="A0A1I5UFQ8"/>
<proteinExistence type="inferred from homology"/>
<feature type="transmembrane region" description="Helical" evidence="7">
    <location>
        <begin position="6"/>
        <end position="24"/>
    </location>
</feature>
<sequence>MSLFEAADAIGLMTFSISGFLMGVRKGLDILGIVIAAFLTALGGGVIRDVIVGHTPIAFTQSTVLLFVVAGIILALILKLHTKKQPERFSIFILMDSIGLVAFAITGALVGIEAEFNLFGVMLLAFITAVGGGMLRDMMVNEVPIVLTSDFYGTVALLIALLIYICDILDCLGSFTLITIAASTLSLRLVAYYQKWQLPKIGGDL</sequence>
<keyword evidence="10" id="KW-1185">Reference proteome</keyword>
<comment type="similarity">
    <text evidence="2">Belongs to the UPF0126 family.</text>
</comment>
<evidence type="ECO:0000259" key="8">
    <source>
        <dbReference type="Pfam" id="PF03458"/>
    </source>
</evidence>
<evidence type="ECO:0000256" key="3">
    <source>
        <dbReference type="ARBA" id="ARBA00022475"/>
    </source>
</evidence>
<feature type="domain" description="Glycine transporter" evidence="8">
    <location>
        <begin position="6"/>
        <end position="78"/>
    </location>
</feature>
<feature type="transmembrane region" description="Helical" evidence="7">
    <location>
        <begin position="147"/>
        <end position="166"/>
    </location>
</feature>
<feature type="transmembrane region" description="Helical" evidence="7">
    <location>
        <begin position="31"/>
        <end position="51"/>
    </location>
</feature>
<dbReference type="RefSeq" id="WP_092914164.1">
    <property type="nucleotide sequence ID" value="NZ_FOXB01000061.1"/>
</dbReference>
<evidence type="ECO:0000256" key="4">
    <source>
        <dbReference type="ARBA" id="ARBA00022692"/>
    </source>
</evidence>
<dbReference type="PANTHER" id="PTHR30506:SF3">
    <property type="entry name" value="UPF0126 INNER MEMBRANE PROTEIN YADS-RELATED"/>
    <property type="match status" value="1"/>
</dbReference>
<dbReference type="GO" id="GO:0005886">
    <property type="term" value="C:plasma membrane"/>
    <property type="evidence" value="ECO:0007669"/>
    <property type="project" value="UniProtKB-SubCell"/>
</dbReference>
<evidence type="ECO:0000256" key="6">
    <source>
        <dbReference type="ARBA" id="ARBA00023136"/>
    </source>
</evidence>